<name>D3FDG4_CONWI</name>
<dbReference type="GO" id="GO:0003677">
    <property type="term" value="F:DNA binding"/>
    <property type="evidence" value="ECO:0007669"/>
    <property type="project" value="UniProtKB-KW"/>
</dbReference>
<dbReference type="HOGENOM" id="CLU_083287_27_8_11"/>
<dbReference type="PRINTS" id="PR00598">
    <property type="entry name" value="HTHMARR"/>
</dbReference>
<dbReference type="OrthoDB" id="162531at2"/>
<reference evidence="5 6" key="1">
    <citation type="journal article" date="2010" name="Stand. Genomic Sci.">
        <title>Complete genome sequence of Conexibacter woesei type strain (ID131577).</title>
        <authorList>
            <person name="Pukall R."/>
            <person name="Lapidus A."/>
            <person name="Glavina Del Rio T."/>
            <person name="Copeland A."/>
            <person name="Tice H."/>
            <person name="Cheng J.-F."/>
            <person name="Lucas S."/>
            <person name="Chen F."/>
            <person name="Nolan M."/>
            <person name="Bruce D."/>
            <person name="Goodwin L."/>
            <person name="Pitluck S."/>
            <person name="Mavromatis K."/>
            <person name="Ivanova N."/>
            <person name="Ovchinnikova G."/>
            <person name="Pati A."/>
            <person name="Chen A."/>
            <person name="Palaniappan K."/>
            <person name="Land M."/>
            <person name="Hauser L."/>
            <person name="Chang Y.-J."/>
            <person name="Jeffries C.D."/>
            <person name="Chain P."/>
            <person name="Meincke L."/>
            <person name="Sims D."/>
            <person name="Brettin T."/>
            <person name="Detter J.C."/>
            <person name="Rohde M."/>
            <person name="Goeker M."/>
            <person name="Bristow J."/>
            <person name="Eisen J.A."/>
            <person name="Markowitz V."/>
            <person name="Kyrpides N.C."/>
            <person name="Klenk H.-P."/>
            <person name="Hugenholtz P."/>
        </authorList>
    </citation>
    <scope>NUCLEOTIDE SEQUENCE [LARGE SCALE GENOMIC DNA]</scope>
    <source>
        <strain evidence="6">DSM 14684 / CIP 108061 / JCM 11494 / NBRC 100937 / ID131577</strain>
    </source>
</reference>
<evidence type="ECO:0000313" key="5">
    <source>
        <dbReference type="EMBL" id="ADB53556.1"/>
    </source>
</evidence>
<dbReference type="InterPro" id="IPR023187">
    <property type="entry name" value="Tscrpt_reg_MarR-type_CS"/>
</dbReference>
<dbReference type="EMBL" id="CP001854">
    <property type="protein sequence ID" value="ADB53556.1"/>
    <property type="molecule type" value="Genomic_DNA"/>
</dbReference>
<protein>
    <submittedName>
        <fullName evidence="5">Transcriptional regulator, MarR family</fullName>
    </submittedName>
</protein>
<dbReference type="PANTHER" id="PTHR42756">
    <property type="entry name" value="TRANSCRIPTIONAL REGULATOR, MARR"/>
    <property type="match status" value="1"/>
</dbReference>
<gene>
    <name evidence="5" type="ordered locus">Cwoe_5147</name>
</gene>
<dbReference type="PROSITE" id="PS50995">
    <property type="entry name" value="HTH_MARR_2"/>
    <property type="match status" value="1"/>
</dbReference>
<evidence type="ECO:0000256" key="2">
    <source>
        <dbReference type="ARBA" id="ARBA00023125"/>
    </source>
</evidence>
<keyword evidence="6" id="KW-1185">Reference proteome</keyword>
<proteinExistence type="predicted"/>
<dbReference type="Proteomes" id="UP000008229">
    <property type="component" value="Chromosome"/>
</dbReference>
<keyword evidence="3" id="KW-0804">Transcription</keyword>
<dbReference type="InterPro" id="IPR036390">
    <property type="entry name" value="WH_DNA-bd_sf"/>
</dbReference>
<dbReference type="Pfam" id="PF12802">
    <property type="entry name" value="MarR_2"/>
    <property type="match status" value="1"/>
</dbReference>
<dbReference type="SMART" id="SM00347">
    <property type="entry name" value="HTH_MARR"/>
    <property type="match status" value="1"/>
</dbReference>
<evidence type="ECO:0000313" key="6">
    <source>
        <dbReference type="Proteomes" id="UP000008229"/>
    </source>
</evidence>
<keyword evidence="2" id="KW-0238">DNA-binding</keyword>
<evidence type="ECO:0000259" key="4">
    <source>
        <dbReference type="PROSITE" id="PS50995"/>
    </source>
</evidence>
<dbReference type="PANTHER" id="PTHR42756:SF1">
    <property type="entry name" value="TRANSCRIPTIONAL REPRESSOR OF EMRAB OPERON"/>
    <property type="match status" value="1"/>
</dbReference>
<dbReference type="Gene3D" id="1.10.10.10">
    <property type="entry name" value="Winged helix-like DNA-binding domain superfamily/Winged helix DNA-binding domain"/>
    <property type="match status" value="1"/>
</dbReference>
<keyword evidence="1" id="KW-0805">Transcription regulation</keyword>
<dbReference type="eggNOG" id="COG1846">
    <property type="taxonomic scope" value="Bacteria"/>
</dbReference>
<dbReference type="PROSITE" id="PS01117">
    <property type="entry name" value="HTH_MARR_1"/>
    <property type="match status" value="1"/>
</dbReference>
<accession>D3FDG4</accession>
<evidence type="ECO:0000256" key="1">
    <source>
        <dbReference type="ARBA" id="ARBA00023015"/>
    </source>
</evidence>
<dbReference type="RefSeq" id="WP_012936607.1">
    <property type="nucleotide sequence ID" value="NC_013739.1"/>
</dbReference>
<evidence type="ECO:0000256" key="3">
    <source>
        <dbReference type="ARBA" id="ARBA00023163"/>
    </source>
</evidence>
<dbReference type="STRING" id="469383.Cwoe_5147"/>
<feature type="domain" description="HTH marR-type" evidence="4">
    <location>
        <begin position="5"/>
        <end position="137"/>
    </location>
</feature>
<reference evidence="6" key="2">
    <citation type="submission" date="2010-01" db="EMBL/GenBank/DDBJ databases">
        <title>The complete genome of Conexibacter woesei DSM 14684.</title>
        <authorList>
            <consortium name="US DOE Joint Genome Institute (JGI-PGF)"/>
            <person name="Lucas S."/>
            <person name="Copeland A."/>
            <person name="Lapidus A."/>
            <person name="Glavina del Rio T."/>
            <person name="Dalin E."/>
            <person name="Tice H."/>
            <person name="Bruce D."/>
            <person name="Goodwin L."/>
            <person name="Pitluck S."/>
            <person name="Kyrpides N."/>
            <person name="Mavromatis K."/>
            <person name="Ivanova N."/>
            <person name="Mikhailova N."/>
            <person name="Chertkov O."/>
            <person name="Brettin T."/>
            <person name="Detter J.C."/>
            <person name="Han C."/>
            <person name="Larimer F."/>
            <person name="Land M."/>
            <person name="Hauser L."/>
            <person name="Markowitz V."/>
            <person name="Cheng J.-F."/>
            <person name="Hugenholtz P."/>
            <person name="Woyke T."/>
            <person name="Wu D."/>
            <person name="Pukall R."/>
            <person name="Steenblock K."/>
            <person name="Schneider S."/>
            <person name="Klenk H.-P."/>
            <person name="Eisen J.A."/>
        </authorList>
    </citation>
    <scope>NUCLEOTIDE SEQUENCE [LARGE SCALE GENOMIC DNA]</scope>
    <source>
        <strain evidence="6">DSM 14684 / CIP 108061 / JCM 11494 / NBRC 100937 / ID131577</strain>
    </source>
</reference>
<organism evidence="5 6">
    <name type="scientific">Conexibacter woesei (strain DSM 14684 / CCUG 47730 / CIP 108061 / JCM 11494 / NBRC 100937 / ID131577)</name>
    <dbReference type="NCBI Taxonomy" id="469383"/>
    <lineage>
        <taxon>Bacteria</taxon>
        <taxon>Bacillati</taxon>
        <taxon>Actinomycetota</taxon>
        <taxon>Thermoleophilia</taxon>
        <taxon>Solirubrobacterales</taxon>
        <taxon>Conexibacteraceae</taxon>
        <taxon>Conexibacter</taxon>
    </lineage>
</organism>
<dbReference type="GO" id="GO:0003700">
    <property type="term" value="F:DNA-binding transcription factor activity"/>
    <property type="evidence" value="ECO:0007669"/>
    <property type="project" value="InterPro"/>
</dbReference>
<dbReference type="KEGG" id="cwo:Cwoe_5147"/>
<dbReference type="SUPFAM" id="SSF46785">
    <property type="entry name" value="Winged helix' DNA-binding domain"/>
    <property type="match status" value="1"/>
</dbReference>
<dbReference type="InterPro" id="IPR000835">
    <property type="entry name" value="HTH_MarR-typ"/>
</dbReference>
<sequence>MPERHRAALDRVLELTILLGDDMTREFARRGLTQARTQLLWAIGEGGPTTQRALAEALGVSARNVTGLVDGLEQTGFVTREPHPTDRRATLVTPTAHGAETVAQLRRDYAELAELLFGRLPTPRFDEFARALDEIVTALRDALARG</sequence>
<dbReference type="AlphaFoldDB" id="D3FDG4"/>
<dbReference type="InterPro" id="IPR036388">
    <property type="entry name" value="WH-like_DNA-bd_sf"/>
</dbReference>